<feature type="compositionally biased region" description="Basic and acidic residues" evidence="2">
    <location>
        <begin position="1"/>
        <end position="13"/>
    </location>
</feature>
<feature type="region of interest" description="Disordered" evidence="2">
    <location>
        <begin position="149"/>
        <end position="169"/>
    </location>
</feature>
<proteinExistence type="inferred from homology"/>
<dbReference type="EMBL" id="BAAANO010000035">
    <property type="protein sequence ID" value="GAA2014653.1"/>
    <property type="molecule type" value="Genomic_DNA"/>
</dbReference>
<comment type="caution">
    <text evidence="4">The sequence shown here is derived from an EMBL/GenBank/DDBJ whole genome shotgun (WGS) entry which is preliminary data.</text>
</comment>
<dbReference type="RefSeq" id="WP_344310715.1">
    <property type="nucleotide sequence ID" value="NZ_BAAANO010000035.1"/>
</dbReference>
<protein>
    <recommendedName>
        <fullName evidence="3">Cell envelope-related transcriptional attenuator domain-containing protein</fullName>
    </recommendedName>
</protein>
<feature type="domain" description="Cell envelope-related transcriptional attenuator" evidence="3">
    <location>
        <begin position="218"/>
        <end position="344"/>
    </location>
</feature>
<keyword evidence="5" id="KW-1185">Reference proteome</keyword>
<evidence type="ECO:0000256" key="2">
    <source>
        <dbReference type="SAM" id="MobiDB-lite"/>
    </source>
</evidence>
<reference evidence="5" key="1">
    <citation type="journal article" date="2019" name="Int. J. Syst. Evol. Microbiol.">
        <title>The Global Catalogue of Microorganisms (GCM) 10K type strain sequencing project: providing services to taxonomists for standard genome sequencing and annotation.</title>
        <authorList>
            <consortium name="The Broad Institute Genomics Platform"/>
            <consortium name="The Broad Institute Genome Sequencing Center for Infectious Disease"/>
            <person name="Wu L."/>
            <person name="Ma J."/>
        </authorList>
    </citation>
    <scope>NUCLEOTIDE SEQUENCE [LARGE SCALE GENOMIC DNA]</scope>
    <source>
        <strain evidence="5">JCM 14546</strain>
    </source>
</reference>
<comment type="similarity">
    <text evidence="1">Belongs to the LytR/CpsA/Psr (LCP) family.</text>
</comment>
<dbReference type="Proteomes" id="UP001500755">
    <property type="component" value="Unassembled WGS sequence"/>
</dbReference>
<dbReference type="InterPro" id="IPR004474">
    <property type="entry name" value="LytR_CpsA_psr"/>
</dbReference>
<gene>
    <name evidence="4" type="ORF">GCM10009755_27990</name>
</gene>
<sequence length="436" mass="45079">MTSPHDRRADLRQTHSGPATTPHALSPSPRASRFRRAFAPTASVLALALVAGCSGGADDTGTPEPVFAETTTVAELPTVTTGFEDADLGALVEGWYRGEDVAHGDAVADAAEARTTRAGSITVDGATGTWNGTQIAVLTTGEDVTLAVGPAAPETAGDGEDDGEDSEDTTVPAEWTVVGGWWPGLGLDEPALGEGARHLLFVGADAREKEGESITNTRADAIQMVGVDGEGGAAVVGIPRDLWVPLESGREAKLNAALVFDGPEGQQQAVTNATGIEFDGYVLTGFEGFKAIVEDAGGLPVDSPKTVKEVSEGESTLDPDTALMYVRERKTLSGGDFDRSFHQGIALLGFAGAALGKGPTGLVDSLSLVDPHVETNVSAEDMLTFAAWTYRVDLAQVGHDVPDAPYGTSSDGQSILVNDDGVKAVFEDFSDGNLDG</sequence>
<evidence type="ECO:0000313" key="5">
    <source>
        <dbReference type="Proteomes" id="UP001500755"/>
    </source>
</evidence>
<evidence type="ECO:0000313" key="4">
    <source>
        <dbReference type="EMBL" id="GAA2014653.1"/>
    </source>
</evidence>
<evidence type="ECO:0000256" key="1">
    <source>
        <dbReference type="ARBA" id="ARBA00006068"/>
    </source>
</evidence>
<dbReference type="Pfam" id="PF03816">
    <property type="entry name" value="LytR_cpsA_psr"/>
    <property type="match status" value="1"/>
</dbReference>
<organism evidence="4 5">
    <name type="scientific">Brevibacterium samyangense</name>
    <dbReference type="NCBI Taxonomy" id="366888"/>
    <lineage>
        <taxon>Bacteria</taxon>
        <taxon>Bacillati</taxon>
        <taxon>Actinomycetota</taxon>
        <taxon>Actinomycetes</taxon>
        <taxon>Micrococcales</taxon>
        <taxon>Brevibacteriaceae</taxon>
        <taxon>Brevibacterium</taxon>
    </lineage>
</organism>
<feature type="region of interest" description="Disordered" evidence="2">
    <location>
        <begin position="1"/>
        <end position="32"/>
    </location>
</feature>
<dbReference type="Gene3D" id="3.40.630.190">
    <property type="entry name" value="LCP protein"/>
    <property type="match status" value="1"/>
</dbReference>
<accession>A0ABP5F327</accession>
<feature type="compositionally biased region" description="Acidic residues" evidence="2">
    <location>
        <begin position="157"/>
        <end position="168"/>
    </location>
</feature>
<dbReference type="NCBIfam" id="TIGR00350">
    <property type="entry name" value="lytR_cpsA_psr"/>
    <property type="match status" value="1"/>
</dbReference>
<name>A0ABP5F327_9MICO</name>
<evidence type="ECO:0000259" key="3">
    <source>
        <dbReference type="Pfam" id="PF03816"/>
    </source>
</evidence>
<dbReference type="InterPro" id="IPR050922">
    <property type="entry name" value="LytR/CpsA/Psr_CW_biosynth"/>
</dbReference>
<dbReference type="PANTHER" id="PTHR33392:SF6">
    <property type="entry name" value="POLYISOPRENYL-TEICHOIC ACID--PEPTIDOGLYCAN TEICHOIC ACID TRANSFERASE TAGU"/>
    <property type="match status" value="1"/>
</dbReference>
<dbReference type="PANTHER" id="PTHR33392">
    <property type="entry name" value="POLYISOPRENYL-TEICHOIC ACID--PEPTIDOGLYCAN TEICHOIC ACID TRANSFERASE TAGU"/>
    <property type="match status" value="1"/>
</dbReference>